<keyword evidence="2" id="KW-1185">Reference proteome</keyword>
<dbReference type="InParanoid" id="A0A068TNH6"/>
<evidence type="ECO:0000313" key="2">
    <source>
        <dbReference type="Proteomes" id="UP000295252"/>
    </source>
</evidence>
<reference evidence="2" key="1">
    <citation type="journal article" date="2014" name="Science">
        <title>The coffee genome provides insight into the convergent evolution of caffeine biosynthesis.</title>
        <authorList>
            <person name="Denoeud F."/>
            <person name="Carretero-Paulet L."/>
            <person name="Dereeper A."/>
            <person name="Droc G."/>
            <person name="Guyot R."/>
            <person name="Pietrella M."/>
            <person name="Zheng C."/>
            <person name="Alberti A."/>
            <person name="Anthony F."/>
            <person name="Aprea G."/>
            <person name="Aury J.M."/>
            <person name="Bento P."/>
            <person name="Bernard M."/>
            <person name="Bocs S."/>
            <person name="Campa C."/>
            <person name="Cenci A."/>
            <person name="Combes M.C."/>
            <person name="Crouzillat D."/>
            <person name="Da Silva C."/>
            <person name="Daddiego L."/>
            <person name="De Bellis F."/>
            <person name="Dussert S."/>
            <person name="Garsmeur O."/>
            <person name="Gayraud T."/>
            <person name="Guignon V."/>
            <person name="Jahn K."/>
            <person name="Jamilloux V."/>
            <person name="Joet T."/>
            <person name="Labadie K."/>
            <person name="Lan T."/>
            <person name="Leclercq J."/>
            <person name="Lepelley M."/>
            <person name="Leroy T."/>
            <person name="Li L.T."/>
            <person name="Librado P."/>
            <person name="Lopez L."/>
            <person name="Munoz A."/>
            <person name="Noel B."/>
            <person name="Pallavicini A."/>
            <person name="Perrotta G."/>
            <person name="Poncet V."/>
            <person name="Pot D."/>
            <person name="Priyono X."/>
            <person name="Rigoreau M."/>
            <person name="Rouard M."/>
            <person name="Rozas J."/>
            <person name="Tranchant-Dubreuil C."/>
            <person name="VanBuren R."/>
            <person name="Zhang Q."/>
            <person name="Andrade A.C."/>
            <person name="Argout X."/>
            <person name="Bertrand B."/>
            <person name="de Kochko A."/>
            <person name="Graziosi G."/>
            <person name="Henry R.J."/>
            <person name="Jayarama X."/>
            <person name="Ming R."/>
            <person name="Nagai C."/>
            <person name="Rounsley S."/>
            <person name="Sankoff D."/>
            <person name="Giuliano G."/>
            <person name="Albert V.A."/>
            <person name="Wincker P."/>
            <person name="Lashermes P."/>
        </authorList>
    </citation>
    <scope>NUCLEOTIDE SEQUENCE [LARGE SCALE GENOMIC DNA]</scope>
    <source>
        <strain evidence="2">cv. DH200-94</strain>
    </source>
</reference>
<dbReference type="EMBL" id="HG739085">
    <property type="protein sequence ID" value="CDO97509.1"/>
    <property type="molecule type" value="Genomic_DNA"/>
</dbReference>
<organism evidence="1 2">
    <name type="scientific">Coffea canephora</name>
    <name type="common">Robusta coffee</name>
    <dbReference type="NCBI Taxonomy" id="49390"/>
    <lineage>
        <taxon>Eukaryota</taxon>
        <taxon>Viridiplantae</taxon>
        <taxon>Streptophyta</taxon>
        <taxon>Embryophyta</taxon>
        <taxon>Tracheophyta</taxon>
        <taxon>Spermatophyta</taxon>
        <taxon>Magnoliopsida</taxon>
        <taxon>eudicotyledons</taxon>
        <taxon>Gunneridae</taxon>
        <taxon>Pentapetalae</taxon>
        <taxon>asterids</taxon>
        <taxon>lamiids</taxon>
        <taxon>Gentianales</taxon>
        <taxon>Rubiaceae</taxon>
        <taxon>Ixoroideae</taxon>
        <taxon>Gardenieae complex</taxon>
        <taxon>Bertiereae - Coffeeae clade</taxon>
        <taxon>Coffeeae</taxon>
        <taxon>Coffea</taxon>
    </lineage>
</organism>
<dbReference type="Gramene" id="CDO97509">
    <property type="protein sequence ID" value="CDO97509"/>
    <property type="gene ID" value="GSCOC_T00014874001"/>
</dbReference>
<gene>
    <name evidence="1" type="ORF">GSCOC_T00014874001</name>
</gene>
<protein>
    <submittedName>
        <fullName evidence="1">Uncharacterized protein</fullName>
    </submittedName>
</protein>
<dbReference type="AlphaFoldDB" id="A0A068TNH6"/>
<accession>A0A068TNH6</accession>
<sequence>MDKNGISPIYSYSDSLVDLPVKFNSRRLFPEGQHPISLFFSLVFWVRTGFSASFCGSQGSLVG</sequence>
<proteinExistence type="predicted"/>
<evidence type="ECO:0000313" key="1">
    <source>
        <dbReference type="EMBL" id="CDO97509.1"/>
    </source>
</evidence>
<dbReference type="Proteomes" id="UP000295252">
    <property type="component" value="Chromosome IV"/>
</dbReference>
<name>A0A068TNH6_COFCA</name>